<evidence type="ECO:0000256" key="1">
    <source>
        <dbReference type="SAM" id="MobiDB-lite"/>
    </source>
</evidence>
<evidence type="ECO:0000313" key="3">
    <source>
        <dbReference type="Proteomes" id="UP000000657"/>
    </source>
</evidence>
<proteinExistence type="predicted"/>
<organism evidence="2 3">
    <name type="scientific">Frankia alni (strain DSM 45986 / CECT 9034 / ACN14a)</name>
    <dbReference type="NCBI Taxonomy" id="326424"/>
    <lineage>
        <taxon>Bacteria</taxon>
        <taxon>Bacillati</taxon>
        <taxon>Actinomycetota</taxon>
        <taxon>Actinomycetes</taxon>
        <taxon>Frankiales</taxon>
        <taxon>Frankiaceae</taxon>
        <taxon>Frankia</taxon>
    </lineage>
</organism>
<evidence type="ECO:0000313" key="2">
    <source>
        <dbReference type="EMBL" id="CAJ63062.1"/>
    </source>
</evidence>
<reference evidence="2 3" key="1">
    <citation type="journal article" date="2007" name="Genome Res.">
        <title>Genome characteristics of facultatively symbiotic Frankia sp. strains reflect host range and host plant biogeography.</title>
        <authorList>
            <person name="Normand P."/>
            <person name="Lapierre P."/>
            <person name="Tisa L.S."/>
            <person name="Gogarten J.P."/>
            <person name="Alloisio N."/>
            <person name="Bagnarol E."/>
            <person name="Bassi C.A."/>
            <person name="Berry A.M."/>
            <person name="Bickhart D.M."/>
            <person name="Choisne N."/>
            <person name="Couloux A."/>
            <person name="Cournoyer B."/>
            <person name="Cruveiller S."/>
            <person name="Daubin V."/>
            <person name="Demange N."/>
            <person name="Francino M.P."/>
            <person name="Goltsman E."/>
            <person name="Huang Y."/>
            <person name="Kopp O.R."/>
            <person name="Labarre L."/>
            <person name="Lapidus A."/>
            <person name="Lavire C."/>
            <person name="Marechal J."/>
            <person name="Martinez M."/>
            <person name="Mastronunzio J.E."/>
            <person name="Mullin B.C."/>
            <person name="Niemann J."/>
            <person name="Pujic P."/>
            <person name="Rawnsley T."/>
            <person name="Rouy Z."/>
            <person name="Schenowitz C."/>
            <person name="Sellstedt A."/>
            <person name="Tavares F."/>
            <person name="Tomkins J.P."/>
            <person name="Vallenet D."/>
            <person name="Valverde C."/>
            <person name="Wall L.G."/>
            <person name="Wang Y."/>
            <person name="Medigue C."/>
            <person name="Benson D.R."/>
        </authorList>
    </citation>
    <scope>NUCLEOTIDE SEQUENCE [LARGE SCALE GENOMIC DNA]</scope>
    <source>
        <strain evidence="3">DSM 45986 / CECT 9034 / ACN14a</strain>
    </source>
</reference>
<accession>Q0RHG6</accession>
<dbReference type="AlphaFoldDB" id="Q0RHG6"/>
<feature type="compositionally biased region" description="Basic and acidic residues" evidence="1">
    <location>
        <begin position="118"/>
        <end position="130"/>
    </location>
</feature>
<sequence>MVGPPIGPFRLPRPRRAAATVAWAEPAAVATAGLLGIPAEVWQVIGGVVLGAVLTCLDTALVNVGLDTVCRDPGACPRRPRGSPAAIAPGAAAHRGRSRSARRCAVGWPRRPAGNRANRSDRRAPADEPRAVANPSPWFSPGDDSHICQVPRALRRPAS</sequence>
<dbReference type="KEGG" id="fal:FRAAL4420"/>
<gene>
    <name evidence="2" type="ordered locus">FRAAL4420</name>
</gene>
<feature type="compositionally biased region" description="Low complexity" evidence="1">
    <location>
        <begin position="82"/>
        <end position="93"/>
    </location>
</feature>
<dbReference type="STRING" id="326424.FRAAL4420"/>
<protein>
    <submittedName>
        <fullName evidence="2">Uncharacterized protein</fullName>
    </submittedName>
</protein>
<keyword evidence="3" id="KW-1185">Reference proteome</keyword>
<dbReference type="EMBL" id="CT573213">
    <property type="protein sequence ID" value="CAJ63062.1"/>
    <property type="molecule type" value="Genomic_DNA"/>
</dbReference>
<dbReference type="Proteomes" id="UP000000657">
    <property type="component" value="Chromosome"/>
</dbReference>
<name>Q0RHG6_FRAAA</name>
<dbReference type="HOGENOM" id="CLU_1658254_0_0_11"/>
<feature type="region of interest" description="Disordered" evidence="1">
    <location>
        <begin position="76"/>
        <end position="159"/>
    </location>
</feature>